<dbReference type="EMBL" id="MGGF01000045">
    <property type="protein sequence ID" value="OGM21149.1"/>
    <property type="molecule type" value="Genomic_DNA"/>
</dbReference>
<comment type="caution">
    <text evidence="2">The sequence shown here is derived from an EMBL/GenBank/DDBJ whole genome shotgun (WGS) entry which is preliminary data.</text>
</comment>
<evidence type="ECO:0000313" key="2">
    <source>
        <dbReference type="EMBL" id="OGM21149.1"/>
    </source>
</evidence>
<keyword evidence="1" id="KW-0175">Coiled coil</keyword>
<evidence type="ECO:0000256" key="1">
    <source>
        <dbReference type="SAM" id="Coils"/>
    </source>
</evidence>
<gene>
    <name evidence="2" type="ORF">A2863_01315</name>
</gene>
<reference evidence="2 3" key="1">
    <citation type="journal article" date="2016" name="Nat. Commun.">
        <title>Thousands of microbial genomes shed light on interconnected biogeochemical processes in an aquifer system.</title>
        <authorList>
            <person name="Anantharaman K."/>
            <person name="Brown C.T."/>
            <person name="Hug L.A."/>
            <person name="Sharon I."/>
            <person name="Castelle C.J."/>
            <person name="Probst A.J."/>
            <person name="Thomas B.C."/>
            <person name="Singh A."/>
            <person name="Wilkins M.J."/>
            <person name="Karaoz U."/>
            <person name="Brodie E.L."/>
            <person name="Williams K.H."/>
            <person name="Hubbard S.S."/>
            <person name="Banfield J.F."/>
        </authorList>
    </citation>
    <scope>NUCLEOTIDE SEQUENCE [LARGE SCALE GENOMIC DNA]</scope>
</reference>
<dbReference type="AlphaFoldDB" id="A0A1F7Y2L1"/>
<sequence>MKSKAGKIKILNKKLKKYEAKLAEKKLGYGQVVRTRFGDSYEDQLRDDTNTLEDFIRSIKEELRVLKASG</sequence>
<dbReference type="Proteomes" id="UP000178750">
    <property type="component" value="Unassembled WGS sequence"/>
</dbReference>
<organism evidence="2 3">
    <name type="scientific">Candidatus Woesebacteria bacterium RIFCSPHIGHO2_01_FULL_38_9b</name>
    <dbReference type="NCBI Taxonomy" id="1802493"/>
    <lineage>
        <taxon>Bacteria</taxon>
        <taxon>Candidatus Woeseibacteriota</taxon>
    </lineage>
</organism>
<protein>
    <submittedName>
        <fullName evidence="2">Uncharacterized protein</fullName>
    </submittedName>
</protein>
<evidence type="ECO:0000313" key="3">
    <source>
        <dbReference type="Proteomes" id="UP000178750"/>
    </source>
</evidence>
<accession>A0A1F7Y2L1</accession>
<feature type="coiled-coil region" evidence="1">
    <location>
        <begin position="1"/>
        <end position="28"/>
    </location>
</feature>
<name>A0A1F7Y2L1_9BACT</name>
<proteinExistence type="predicted"/>